<keyword evidence="2" id="KW-1185">Reference proteome</keyword>
<proteinExistence type="predicted"/>
<evidence type="ECO:0000313" key="2">
    <source>
        <dbReference type="Proteomes" id="UP000838756"/>
    </source>
</evidence>
<accession>A0A8S4RAB3</accession>
<dbReference type="EMBL" id="CAKXAJ010025001">
    <property type="protein sequence ID" value="CAH2233782.1"/>
    <property type="molecule type" value="Genomic_DNA"/>
</dbReference>
<evidence type="ECO:0000313" key="1">
    <source>
        <dbReference type="EMBL" id="CAH2233782.1"/>
    </source>
</evidence>
<dbReference type="AlphaFoldDB" id="A0A8S4RAB3"/>
<sequence>MMGIHIVTYSIAVNEVHEFWSKFARCELDAAEDIDLMRAQALPKCTQMIVQAFRRHATRTEVNTYSRRSVIDS</sequence>
<reference evidence="1" key="1">
    <citation type="submission" date="2022-03" db="EMBL/GenBank/DDBJ databases">
        <authorList>
            <person name="Lindestad O."/>
        </authorList>
    </citation>
    <scope>NUCLEOTIDE SEQUENCE</scope>
</reference>
<protein>
    <submittedName>
        <fullName evidence="1">Jg19553 protein</fullName>
    </submittedName>
</protein>
<organism evidence="1 2">
    <name type="scientific">Pararge aegeria aegeria</name>
    <dbReference type="NCBI Taxonomy" id="348720"/>
    <lineage>
        <taxon>Eukaryota</taxon>
        <taxon>Metazoa</taxon>
        <taxon>Ecdysozoa</taxon>
        <taxon>Arthropoda</taxon>
        <taxon>Hexapoda</taxon>
        <taxon>Insecta</taxon>
        <taxon>Pterygota</taxon>
        <taxon>Neoptera</taxon>
        <taxon>Endopterygota</taxon>
        <taxon>Lepidoptera</taxon>
        <taxon>Glossata</taxon>
        <taxon>Ditrysia</taxon>
        <taxon>Papilionoidea</taxon>
        <taxon>Nymphalidae</taxon>
        <taxon>Satyrinae</taxon>
        <taxon>Satyrini</taxon>
        <taxon>Parargina</taxon>
        <taxon>Pararge</taxon>
    </lineage>
</organism>
<comment type="caution">
    <text evidence="1">The sequence shown here is derived from an EMBL/GenBank/DDBJ whole genome shotgun (WGS) entry which is preliminary data.</text>
</comment>
<name>A0A8S4RAB3_9NEOP</name>
<dbReference type="Proteomes" id="UP000838756">
    <property type="component" value="Unassembled WGS sequence"/>
</dbReference>
<gene>
    <name evidence="1" type="primary">jg19553</name>
    <name evidence="1" type="ORF">PAEG_LOCUS11714</name>
</gene>